<keyword evidence="6 8" id="KW-1133">Transmembrane helix</keyword>
<evidence type="ECO:0000259" key="9">
    <source>
        <dbReference type="PROSITE" id="PS50850"/>
    </source>
</evidence>
<dbReference type="GO" id="GO:0042910">
    <property type="term" value="F:xenobiotic transmembrane transporter activity"/>
    <property type="evidence" value="ECO:0007669"/>
    <property type="project" value="InterPro"/>
</dbReference>
<organism evidence="10 11">
    <name type="scientific">Litorivivens lipolytica</name>
    <dbReference type="NCBI Taxonomy" id="1524264"/>
    <lineage>
        <taxon>Bacteria</taxon>
        <taxon>Pseudomonadati</taxon>
        <taxon>Pseudomonadota</taxon>
        <taxon>Gammaproteobacteria</taxon>
        <taxon>Litorivivens</taxon>
    </lineage>
</organism>
<feature type="transmembrane region" description="Helical" evidence="8">
    <location>
        <begin position="100"/>
        <end position="123"/>
    </location>
</feature>
<dbReference type="PANTHER" id="PTHR42718:SF9">
    <property type="entry name" value="MAJOR FACILITATOR SUPERFAMILY MULTIDRUG TRANSPORTER MFSC"/>
    <property type="match status" value="1"/>
</dbReference>
<dbReference type="InterPro" id="IPR004812">
    <property type="entry name" value="Efflux_drug-R_Bcr/CmlA"/>
</dbReference>
<proteinExistence type="inferred from homology"/>
<dbReference type="PRINTS" id="PR01036">
    <property type="entry name" value="TCRTETB"/>
</dbReference>
<dbReference type="AlphaFoldDB" id="A0A7W4Z539"/>
<feature type="transmembrane region" description="Helical" evidence="8">
    <location>
        <begin position="342"/>
        <end position="363"/>
    </location>
</feature>
<comment type="caution">
    <text evidence="10">The sequence shown here is derived from an EMBL/GenBank/DDBJ whole genome shotgun (WGS) entry which is preliminary data.</text>
</comment>
<dbReference type="Proteomes" id="UP000537130">
    <property type="component" value="Unassembled WGS sequence"/>
</dbReference>
<accession>A0A7W4Z539</accession>
<evidence type="ECO:0000256" key="1">
    <source>
        <dbReference type="ARBA" id="ARBA00004651"/>
    </source>
</evidence>
<feature type="transmembrane region" description="Helical" evidence="8">
    <location>
        <begin position="166"/>
        <end position="186"/>
    </location>
</feature>
<keyword evidence="8" id="KW-0997">Cell inner membrane</keyword>
<comment type="similarity">
    <text evidence="2 8">Belongs to the major facilitator superfamily. Bcr/CmlA family.</text>
</comment>
<feature type="domain" description="Major facilitator superfamily (MFS) profile" evidence="9">
    <location>
        <begin position="11"/>
        <end position="392"/>
    </location>
</feature>
<dbReference type="Gene3D" id="1.20.1720.10">
    <property type="entry name" value="Multidrug resistance protein D"/>
    <property type="match status" value="1"/>
</dbReference>
<evidence type="ECO:0000256" key="8">
    <source>
        <dbReference type="RuleBase" id="RU365088"/>
    </source>
</evidence>
<evidence type="ECO:0000256" key="7">
    <source>
        <dbReference type="ARBA" id="ARBA00023136"/>
    </source>
</evidence>
<dbReference type="NCBIfam" id="TIGR00710">
    <property type="entry name" value="efflux_Bcr_CflA"/>
    <property type="match status" value="1"/>
</dbReference>
<keyword evidence="11" id="KW-1185">Reference proteome</keyword>
<feature type="transmembrane region" description="Helical" evidence="8">
    <location>
        <begin position="369"/>
        <end position="388"/>
    </location>
</feature>
<dbReference type="Pfam" id="PF07690">
    <property type="entry name" value="MFS_1"/>
    <property type="match status" value="1"/>
</dbReference>
<dbReference type="EMBL" id="JACHWY010000001">
    <property type="protein sequence ID" value="MBB3046742.1"/>
    <property type="molecule type" value="Genomic_DNA"/>
</dbReference>
<evidence type="ECO:0000313" key="11">
    <source>
        <dbReference type="Proteomes" id="UP000537130"/>
    </source>
</evidence>
<comment type="subcellular location">
    <subcellularLocation>
        <location evidence="8">Cell inner membrane</location>
        <topology evidence="8">Multi-pass membrane protein</topology>
    </subcellularLocation>
    <subcellularLocation>
        <location evidence="1">Cell membrane</location>
        <topology evidence="1">Multi-pass membrane protein</topology>
    </subcellularLocation>
</comment>
<dbReference type="SUPFAM" id="SSF103473">
    <property type="entry name" value="MFS general substrate transporter"/>
    <property type="match status" value="1"/>
</dbReference>
<keyword evidence="3 8" id="KW-0813">Transport</keyword>
<evidence type="ECO:0000313" key="10">
    <source>
        <dbReference type="EMBL" id="MBB3046742.1"/>
    </source>
</evidence>
<dbReference type="GO" id="GO:1990961">
    <property type="term" value="P:xenobiotic detoxification by transmembrane export across the plasma membrane"/>
    <property type="evidence" value="ECO:0007669"/>
    <property type="project" value="InterPro"/>
</dbReference>
<evidence type="ECO:0000256" key="3">
    <source>
        <dbReference type="ARBA" id="ARBA00022448"/>
    </source>
</evidence>
<evidence type="ECO:0000256" key="4">
    <source>
        <dbReference type="ARBA" id="ARBA00022475"/>
    </source>
</evidence>
<comment type="caution">
    <text evidence="8">Lacks conserved residue(s) required for the propagation of feature annotation.</text>
</comment>
<keyword evidence="5 8" id="KW-0812">Transmembrane</keyword>
<dbReference type="InterPro" id="IPR011701">
    <property type="entry name" value="MFS"/>
</dbReference>
<keyword evidence="7 8" id="KW-0472">Membrane</keyword>
<dbReference type="PROSITE" id="PS00216">
    <property type="entry name" value="SUGAR_TRANSPORT_1"/>
    <property type="match status" value="1"/>
</dbReference>
<feature type="transmembrane region" description="Helical" evidence="8">
    <location>
        <begin position="250"/>
        <end position="268"/>
    </location>
</feature>
<reference evidence="10 11" key="1">
    <citation type="submission" date="2020-08" db="EMBL/GenBank/DDBJ databases">
        <title>Genomic Encyclopedia of Type Strains, Phase III (KMG-III): the genomes of soil and plant-associated and newly described type strains.</title>
        <authorList>
            <person name="Whitman W."/>
        </authorList>
    </citation>
    <scope>NUCLEOTIDE SEQUENCE [LARGE SCALE GENOMIC DNA]</scope>
    <source>
        <strain evidence="10 11">CECT 8654</strain>
    </source>
</reference>
<feature type="transmembrane region" description="Helical" evidence="8">
    <location>
        <begin position="77"/>
        <end position="94"/>
    </location>
</feature>
<protein>
    <recommendedName>
        <fullName evidence="8">Bcr/CflA family efflux transporter</fullName>
    </recommendedName>
</protein>
<dbReference type="GO" id="GO:0005886">
    <property type="term" value="C:plasma membrane"/>
    <property type="evidence" value="ECO:0007669"/>
    <property type="project" value="UniProtKB-SubCell"/>
</dbReference>
<evidence type="ECO:0000256" key="6">
    <source>
        <dbReference type="ARBA" id="ARBA00022989"/>
    </source>
</evidence>
<dbReference type="InterPro" id="IPR020846">
    <property type="entry name" value="MFS_dom"/>
</dbReference>
<feature type="transmembrane region" description="Helical" evidence="8">
    <location>
        <begin position="135"/>
        <end position="160"/>
    </location>
</feature>
<dbReference type="CDD" id="cd17320">
    <property type="entry name" value="MFS_MdfA_MDR_like"/>
    <property type="match status" value="1"/>
</dbReference>
<name>A0A7W4Z539_9GAMM</name>
<evidence type="ECO:0000256" key="2">
    <source>
        <dbReference type="ARBA" id="ARBA00006236"/>
    </source>
</evidence>
<feature type="transmembrane region" description="Helical" evidence="8">
    <location>
        <begin position="217"/>
        <end position="238"/>
    </location>
</feature>
<dbReference type="PROSITE" id="PS50850">
    <property type="entry name" value="MFS"/>
    <property type="match status" value="1"/>
</dbReference>
<evidence type="ECO:0000256" key="5">
    <source>
        <dbReference type="ARBA" id="ARBA00022692"/>
    </source>
</evidence>
<feature type="transmembrane region" description="Helical" evidence="8">
    <location>
        <begin position="7"/>
        <end position="26"/>
    </location>
</feature>
<dbReference type="PANTHER" id="PTHR42718">
    <property type="entry name" value="MAJOR FACILITATOR SUPERFAMILY MULTIDRUG TRANSPORTER MFSC"/>
    <property type="match status" value="1"/>
</dbReference>
<dbReference type="InterPro" id="IPR036259">
    <property type="entry name" value="MFS_trans_sf"/>
</dbReference>
<feature type="transmembrane region" description="Helical" evidence="8">
    <location>
        <begin position="46"/>
        <end position="65"/>
    </location>
</feature>
<sequence>MTSNNHFHIGIAIVLAMTTALAPLALDTYLPAFPAMASSLGVRVHDISLTIAVYVFVLAFGQLIGGPLSDRFGRRRIMLIGLTLFGVASFLIYRSETLEALLILRAVQAFGGGWATVCVPAIVRDRLSGTEAARFFSLIGLIMILAPAIAPSLGSLILAFWGWNGIFLFLAGYTLLLMGLLQQIVFPSLSPHRAPIQAVTFRQRYAGVSKVKPARRFLLLQALAFAIMLLFISHSSFIYQDYFGAGPTQFALLFGANVLAMMVINLCNRRLLLRFSSVTILRWGLSIQAVGILLLLLISLFLPVWWLFLPAMMMTVGAMGAISPNTQACYMEYFPQHGGTAAALLGACQFFIAGLIVGFSSLLPESVPLVIATQAICSAACLLIVFGSPQTSASIGNR</sequence>
<gene>
    <name evidence="10" type="ORF">FHR99_000978</name>
</gene>
<feature type="transmembrane region" description="Helical" evidence="8">
    <location>
        <begin position="280"/>
        <end position="298"/>
    </location>
</feature>
<dbReference type="RefSeq" id="WP_343067395.1">
    <property type="nucleotide sequence ID" value="NZ_JACHWY010000001.1"/>
</dbReference>
<keyword evidence="4" id="KW-1003">Cell membrane</keyword>
<dbReference type="InterPro" id="IPR005829">
    <property type="entry name" value="Sugar_transporter_CS"/>
</dbReference>